<evidence type="ECO:0000313" key="2">
    <source>
        <dbReference type="EMBL" id="AEQ51502.1"/>
    </source>
</evidence>
<dbReference type="EMBL" id="CP003075">
    <property type="protein sequence ID" value="AEQ51502.1"/>
    <property type="molecule type" value="Genomic_DNA"/>
</dbReference>
<dbReference type="GO" id="GO:0016226">
    <property type="term" value="P:iron-sulfur cluster assembly"/>
    <property type="evidence" value="ECO:0007669"/>
    <property type="project" value="InterPro"/>
</dbReference>
<feature type="domain" description="Core" evidence="1">
    <location>
        <begin position="37"/>
        <end position="137"/>
    </location>
</feature>
<dbReference type="eggNOG" id="COG0316">
    <property type="taxonomic scope" value="Bacteria"/>
</dbReference>
<dbReference type="GO" id="GO:0051537">
    <property type="term" value="F:2 iron, 2 sulfur cluster binding"/>
    <property type="evidence" value="ECO:0007669"/>
    <property type="project" value="TreeGrafter"/>
</dbReference>
<organism evidence="2 3">
    <name type="scientific">Pelagibacterium halotolerans (strain DSM 22347 / JCM 15775 / CGMCC 1.7692 / B2)</name>
    <dbReference type="NCBI Taxonomy" id="1082931"/>
    <lineage>
        <taxon>Bacteria</taxon>
        <taxon>Pseudomonadati</taxon>
        <taxon>Pseudomonadota</taxon>
        <taxon>Alphaproteobacteria</taxon>
        <taxon>Hyphomicrobiales</taxon>
        <taxon>Devosiaceae</taxon>
        <taxon>Pelagibacterium</taxon>
    </lineage>
</organism>
<dbReference type="PANTHER" id="PTHR43011">
    <property type="entry name" value="IRON-SULFUR CLUSTER ASSEMBLY 2 HOMOLOG, MITOCHONDRIAL"/>
    <property type="match status" value="1"/>
</dbReference>
<dbReference type="HOGENOM" id="CLU_069054_5_2_5"/>
<evidence type="ECO:0000259" key="1">
    <source>
        <dbReference type="Pfam" id="PF01521"/>
    </source>
</evidence>
<dbReference type="PATRIC" id="fig|1082931.4.peg.1459"/>
<sequence>MWDSPFSSSPYDLMLETEFAIKSNSAMTDIQLSPNEVVLTERAAKRINRILSKEEPGTVLRIAVAGGGCSGFQYEYNIVKEAPTEDDLVLTRDGATVYIDSMSLEFMGGAEIDFVDDLIGQSFQIKNPNAVASCGCGTSFAV</sequence>
<dbReference type="Proteomes" id="UP000008850">
    <property type="component" value="Chromosome"/>
</dbReference>
<dbReference type="KEGG" id="phl:KKY_1482"/>
<proteinExistence type="predicted"/>
<dbReference type="InterPro" id="IPR016092">
    <property type="entry name" value="ATAP"/>
</dbReference>
<dbReference type="SUPFAM" id="SSF89360">
    <property type="entry name" value="HesB-like domain"/>
    <property type="match status" value="1"/>
</dbReference>
<accession>G4RAF2</accession>
<dbReference type="AlphaFoldDB" id="G4RAF2"/>
<reference evidence="2 3" key="1">
    <citation type="journal article" date="2012" name="J. Bacteriol.">
        <title>Complete genome sequence of Pelagibacterium halotolerans B2T.</title>
        <authorList>
            <person name="Huo Y.Y."/>
            <person name="Cheng H."/>
            <person name="Han X.F."/>
            <person name="Jiang X.W."/>
            <person name="Sun C."/>
            <person name="Zhang X.Q."/>
            <person name="Zhu X.F."/>
            <person name="Liu Y.F."/>
            <person name="Li P.F."/>
            <person name="Ni P.X."/>
            <person name="Wu M."/>
        </authorList>
    </citation>
    <scope>NUCLEOTIDE SEQUENCE [LARGE SCALE GENOMIC DNA]</scope>
    <source>
        <strain evidence="3">DSM 22347 / JCM 15775 / CGMCC 1.7692 / B2</strain>
    </source>
</reference>
<dbReference type="Gene3D" id="2.60.300.12">
    <property type="entry name" value="HesB-like domain"/>
    <property type="match status" value="1"/>
</dbReference>
<name>G4RAF2_PELHB</name>
<dbReference type="PROSITE" id="PS01152">
    <property type="entry name" value="HESB"/>
    <property type="match status" value="1"/>
</dbReference>
<dbReference type="GO" id="GO:0005506">
    <property type="term" value="F:iron ion binding"/>
    <property type="evidence" value="ECO:0007669"/>
    <property type="project" value="TreeGrafter"/>
</dbReference>
<protein>
    <submittedName>
        <fullName evidence="2">Putative iron binding protein from the HesB_IscA_SufA family</fullName>
    </submittedName>
</protein>
<dbReference type="GO" id="GO:0051539">
    <property type="term" value="F:4 iron, 4 sulfur cluster binding"/>
    <property type="evidence" value="ECO:0007669"/>
    <property type="project" value="TreeGrafter"/>
</dbReference>
<dbReference type="STRING" id="1082931.KKY_1482"/>
<gene>
    <name evidence="2" type="ordered locus">KKY_1482</name>
</gene>
<dbReference type="InterPro" id="IPR035903">
    <property type="entry name" value="HesB-like_dom_sf"/>
</dbReference>
<dbReference type="PANTHER" id="PTHR43011:SF1">
    <property type="entry name" value="IRON-SULFUR CLUSTER ASSEMBLY 2 HOMOLOG, MITOCHONDRIAL"/>
    <property type="match status" value="1"/>
</dbReference>
<evidence type="ECO:0000313" key="3">
    <source>
        <dbReference type="Proteomes" id="UP000008850"/>
    </source>
</evidence>
<dbReference type="InterPro" id="IPR000361">
    <property type="entry name" value="ATAP_core_dom"/>
</dbReference>
<dbReference type="InterPro" id="IPR017870">
    <property type="entry name" value="FeS_cluster_insertion_CS"/>
</dbReference>
<keyword evidence="3" id="KW-1185">Reference proteome</keyword>
<dbReference type="Pfam" id="PF01521">
    <property type="entry name" value="Fe-S_biosyn"/>
    <property type="match status" value="1"/>
</dbReference>
<dbReference type="NCBIfam" id="TIGR00049">
    <property type="entry name" value="iron-sulfur cluster assembly accessory protein"/>
    <property type="match status" value="1"/>
</dbReference>